<evidence type="ECO:0000256" key="7">
    <source>
        <dbReference type="SAM" id="SignalP"/>
    </source>
</evidence>
<dbReference type="GO" id="GO:0008270">
    <property type="term" value="F:zinc ion binding"/>
    <property type="evidence" value="ECO:0007669"/>
    <property type="project" value="InterPro"/>
</dbReference>
<keyword evidence="4" id="KW-0378">Hydrolase</keyword>
<dbReference type="PANTHER" id="PTHR11705">
    <property type="entry name" value="PROTEASE FAMILY M14 CARBOXYPEPTIDASE A,B"/>
    <property type="match status" value="1"/>
</dbReference>
<dbReference type="Pfam" id="PF00246">
    <property type="entry name" value="Peptidase_M14"/>
    <property type="match status" value="1"/>
</dbReference>
<name>A0A4R6WN69_9SPHI</name>
<dbReference type="GO" id="GO:0004181">
    <property type="term" value="F:metallocarboxypeptidase activity"/>
    <property type="evidence" value="ECO:0007669"/>
    <property type="project" value="InterPro"/>
</dbReference>
<reference evidence="9 10" key="1">
    <citation type="submission" date="2019-03" db="EMBL/GenBank/DDBJ databases">
        <title>Genomic Encyclopedia of Archaeal and Bacterial Type Strains, Phase II (KMG-II): from individual species to whole genera.</title>
        <authorList>
            <person name="Goeker M."/>
        </authorList>
    </citation>
    <scope>NUCLEOTIDE SEQUENCE [LARGE SCALE GENOMIC DNA]</scope>
    <source>
        <strain evidence="9 10">DSM 28353</strain>
    </source>
</reference>
<comment type="cofactor">
    <cofactor evidence="1">
        <name>Zn(2+)</name>
        <dbReference type="ChEBI" id="CHEBI:29105"/>
    </cofactor>
</comment>
<accession>A0A4R6WN69</accession>
<proteinExistence type="inferred from homology"/>
<dbReference type="PANTHER" id="PTHR11705:SF143">
    <property type="entry name" value="SLL0236 PROTEIN"/>
    <property type="match status" value="1"/>
</dbReference>
<evidence type="ECO:0000259" key="8">
    <source>
        <dbReference type="SMART" id="SM00631"/>
    </source>
</evidence>
<evidence type="ECO:0000256" key="3">
    <source>
        <dbReference type="ARBA" id="ARBA00022670"/>
    </source>
</evidence>
<feature type="chain" id="PRO_5020237863" evidence="7">
    <location>
        <begin position="23"/>
        <end position="899"/>
    </location>
</feature>
<dbReference type="InterPro" id="IPR000834">
    <property type="entry name" value="Peptidase_M14"/>
</dbReference>
<dbReference type="GO" id="GO:0006508">
    <property type="term" value="P:proteolysis"/>
    <property type="evidence" value="ECO:0007669"/>
    <property type="project" value="UniProtKB-KW"/>
</dbReference>
<dbReference type="GO" id="GO:0005615">
    <property type="term" value="C:extracellular space"/>
    <property type="evidence" value="ECO:0007669"/>
    <property type="project" value="TreeGrafter"/>
</dbReference>
<comment type="similarity">
    <text evidence="2">Belongs to the peptidase M14 family.</text>
</comment>
<evidence type="ECO:0000313" key="9">
    <source>
        <dbReference type="EMBL" id="TDQ79825.1"/>
    </source>
</evidence>
<evidence type="ECO:0000313" key="10">
    <source>
        <dbReference type="Proteomes" id="UP000295292"/>
    </source>
</evidence>
<dbReference type="InterPro" id="IPR029062">
    <property type="entry name" value="Class_I_gatase-like"/>
</dbReference>
<dbReference type="Proteomes" id="UP000295292">
    <property type="component" value="Unassembled WGS sequence"/>
</dbReference>
<dbReference type="OrthoDB" id="9758209at2"/>
<feature type="domain" description="Peptidase M14" evidence="8">
    <location>
        <begin position="42"/>
        <end position="317"/>
    </location>
</feature>
<comment type="caution">
    <text evidence="9">The sequence shown here is derived from an EMBL/GenBank/DDBJ whole genome shotgun (WGS) entry which is preliminary data.</text>
</comment>
<evidence type="ECO:0000256" key="6">
    <source>
        <dbReference type="ARBA" id="ARBA00023049"/>
    </source>
</evidence>
<dbReference type="Gene3D" id="3.40.630.10">
    <property type="entry name" value="Zn peptidases"/>
    <property type="match status" value="1"/>
</dbReference>
<feature type="signal peptide" evidence="7">
    <location>
        <begin position="1"/>
        <end position="22"/>
    </location>
</feature>
<dbReference type="RefSeq" id="WP_133583588.1">
    <property type="nucleotide sequence ID" value="NZ_SNYV01000011.1"/>
</dbReference>
<dbReference type="EMBL" id="SNYV01000011">
    <property type="protein sequence ID" value="TDQ79825.1"/>
    <property type="molecule type" value="Genomic_DNA"/>
</dbReference>
<keyword evidence="7" id="KW-0732">Signal</keyword>
<sequence length="899" mass="101274">MKIKNIILAALALSFWNSDIHAQNISTPKSHFGFSIGDDYQLANYKQMESYFLKVAKESNRVLIQEAGVTEEGRKQYLLVISSPDNLAQVEKYRKISQSLGRAEGLTDQEARKLAGEGKPIVWIDGGMHSNEMVGSHQLIETFYLLASSQSPEIQNYLDKVVVLMWHVNPDGQDLLADWYMQYPDTDKRNMSIPRLYQKYVGHDNNRDFYMFNMKEASNLAKVMYIDWLPQIVYNHHQTSPAGTVVAGPPYRDPFNYAYDPLLVTGIDGVGFAMINRLNEENKSGYARMDQSTFSTWWNGGLRTAPYFHNMIGILTETTGNPTPSEIKLVPERLIPRNGLPNPITPQKWHFRQSIDYSVSMNMGILDYAARNGDKLLYNFYKMGRNSIERGNTDYWTASPKYIEAMKEAYQTDAKAKKGTEESGSKSRFASIPSVYFESVLRRPENRDPRVYILSADQADFGTAIKFVNALIKSGVYAYQATADFQHNGKRYPKNSLIVKANQAFRPQVIDMFEAQDHPHDTQYEGGPPVRPYDAAGWTLAMQMGVDYDRFYEDVEGPFQKLPYGEMIVAENTVLPNSKGGYLINAKANDAFLIVNQLLGNGGKVYRDAGSKDFYVDAAMKDRLQKAINNSGLRVQAASKKPTNLIALKPLKIGLFDHYGGSMPSGWARWILEQYGFEYTCFYPQDIDNGTIDKYDILLFIGQGIPERNDKVTKFRQPDTNLVPEEYKYLLGQVSQEKSIPVLKNYVEKGGKILTVGSSSELVYHFNLPVTDPLVIEGKDGKESALSSADYYIPTSILQANLDVSLAENYGLDPSISIVFNNSPVFKLENKKDLYAIGSFQTEKPLLSGWAHGQQYLKGGSIGLVALLGKGKLFAFGPEITNRAQSHGTFKLLFNQLYN</sequence>
<dbReference type="CDD" id="cd06240">
    <property type="entry name" value="M14-like"/>
    <property type="match status" value="1"/>
</dbReference>
<gene>
    <name evidence="9" type="ORF">CLV99_1275</name>
</gene>
<keyword evidence="3" id="KW-0645">Protease</keyword>
<dbReference type="SMART" id="SM00631">
    <property type="entry name" value="Zn_pept"/>
    <property type="match status" value="1"/>
</dbReference>
<evidence type="ECO:0000256" key="2">
    <source>
        <dbReference type="ARBA" id="ARBA00005988"/>
    </source>
</evidence>
<dbReference type="SUPFAM" id="SSF52317">
    <property type="entry name" value="Class I glutamine amidotransferase-like"/>
    <property type="match status" value="1"/>
</dbReference>
<keyword evidence="9" id="KW-0121">Carboxypeptidase</keyword>
<keyword evidence="5" id="KW-0862">Zinc</keyword>
<protein>
    <submittedName>
        <fullName evidence="9">Zinc carboxypeptidase</fullName>
    </submittedName>
</protein>
<evidence type="ECO:0000256" key="5">
    <source>
        <dbReference type="ARBA" id="ARBA00022833"/>
    </source>
</evidence>
<keyword evidence="10" id="KW-1185">Reference proteome</keyword>
<organism evidence="9 10">
    <name type="scientific">Sphingobacterium yanglingense</name>
    <dbReference type="NCBI Taxonomy" id="1437280"/>
    <lineage>
        <taxon>Bacteria</taxon>
        <taxon>Pseudomonadati</taxon>
        <taxon>Bacteroidota</taxon>
        <taxon>Sphingobacteriia</taxon>
        <taxon>Sphingobacteriales</taxon>
        <taxon>Sphingobacteriaceae</taxon>
        <taxon>Sphingobacterium</taxon>
    </lineage>
</organism>
<evidence type="ECO:0000256" key="1">
    <source>
        <dbReference type="ARBA" id="ARBA00001947"/>
    </source>
</evidence>
<dbReference type="SUPFAM" id="SSF53187">
    <property type="entry name" value="Zn-dependent exopeptidases"/>
    <property type="match status" value="1"/>
</dbReference>
<keyword evidence="6" id="KW-0482">Metalloprotease</keyword>
<dbReference type="AlphaFoldDB" id="A0A4R6WN69"/>
<evidence type="ECO:0000256" key="4">
    <source>
        <dbReference type="ARBA" id="ARBA00022801"/>
    </source>
</evidence>